<evidence type="ECO:0000313" key="9">
    <source>
        <dbReference type="EMBL" id="QKO29831.1"/>
    </source>
</evidence>
<evidence type="ECO:0000313" key="8">
    <source>
        <dbReference type="EMBL" id="QKN23491.1"/>
    </source>
</evidence>
<sequence>MLFSCFACVCPCKAGCTAELLADDCGVREPPSSAAAGMMVRTAAAAKATAAVNRVVTCFLRLDFMSLLSFLLCRQLSSRRDCRPCADRAGSPPVFLQRTFFCTGKYSLAGKHRRRYNKIKRKKETKTIMRYALRVTGLVQGVGFRYTVCQSAEKLRLTGWIKNEWDTSVSIEAQGSPRALKDFLQEVQSGNRWAEVEHIKCRKLPDCPGETTFRIKD</sequence>
<dbReference type="SUPFAM" id="SSF54975">
    <property type="entry name" value="Acylphosphatase/BLUF domain-like"/>
    <property type="match status" value="1"/>
</dbReference>
<evidence type="ECO:0000256" key="3">
    <source>
        <dbReference type="ARBA" id="ARBA00015991"/>
    </source>
</evidence>
<dbReference type="InterPro" id="IPR001792">
    <property type="entry name" value="Acylphosphatase-like_dom"/>
</dbReference>
<dbReference type="KEGG" id="clf:GJQ69_02705"/>
<feature type="active site" evidence="5">
    <location>
        <position position="163"/>
    </location>
</feature>
<keyword evidence="5" id="KW-0378">Hydrolase</keyword>
<organism evidence="8 10">
    <name type="scientific">Caproicibacterium lactatifermentans</name>
    <dbReference type="NCBI Taxonomy" id="2666138"/>
    <lineage>
        <taxon>Bacteria</taxon>
        <taxon>Bacillati</taxon>
        <taxon>Bacillota</taxon>
        <taxon>Clostridia</taxon>
        <taxon>Eubacteriales</taxon>
        <taxon>Oscillospiraceae</taxon>
        <taxon>Caproicibacterium</taxon>
    </lineage>
</organism>
<dbReference type="InterPro" id="IPR017968">
    <property type="entry name" value="Acylphosphatase_CS"/>
</dbReference>
<reference evidence="10 11" key="1">
    <citation type="submission" date="2019-11" db="EMBL/GenBank/DDBJ databases">
        <authorList>
            <person name="Ren C."/>
            <person name="Wang H."/>
            <person name="Xu Y."/>
        </authorList>
    </citation>
    <scope>NUCLEOTIDE SEQUENCE [LARGE SCALE GENOMIC DNA]</scope>
    <source>
        <strain evidence="11">JNU-WLY1368</strain>
        <strain evidence="8 10">LBM 19010</strain>
    </source>
</reference>
<dbReference type="InterPro" id="IPR036046">
    <property type="entry name" value="Acylphosphatase-like_dom_sf"/>
</dbReference>
<dbReference type="InterPro" id="IPR020456">
    <property type="entry name" value="Acylphosphatase"/>
</dbReference>
<dbReference type="PROSITE" id="PS00150">
    <property type="entry name" value="ACYLPHOSPHATASE_1"/>
    <property type="match status" value="1"/>
</dbReference>
<evidence type="ECO:0000256" key="2">
    <source>
        <dbReference type="ARBA" id="ARBA00012150"/>
    </source>
</evidence>
<proteinExistence type="inferred from homology"/>
<protein>
    <recommendedName>
        <fullName evidence="3 5">acylphosphatase</fullName>
        <ecNumber evidence="2 5">3.6.1.7</ecNumber>
    </recommendedName>
</protein>
<dbReference type="Pfam" id="PF00708">
    <property type="entry name" value="Acylphosphatase"/>
    <property type="match status" value="1"/>
</dbReference>
<accession>A0A859DTZ4</accession>
<dbReference type="PROSITE" id="PS51160">
    <property type="entry name" value="ACYLPHOSPHATASE_3"/>
    <property type="match status" value="1"/>
</dbReference>
<evidence type="ECO:0000313" key="10">
    <source>
        <dbReference type="Proteomes" id="UP000501316"/>
    </source>
</evidence>
<comment type="catalytic activity">
    <reaction evidence="4 5">
        <text>an acyl phosphate + H2O = a carboxylate + phosphate + H(+)</text>
        <dbReference type="Rhea" id="RHEA:14965"/>
        <dbReference type="ChEBI" id="CHEBI:15377"/>
        <dbReference type="ChEBI" id="CHEBI:15378"/>
        <dbReference type="ChEBI" id="CHEBI:29067"/>
        <dbReference type="ChEBI" id="CHEBI:43474"/>
        <dbReference type="ChEBI" id="CHEBI:59918"/>
        <dbReference type="EC" id="3.6.1.7"/>
    </reaction>
</comment>
<dbReference type="AlphaFoldDB" id="A0A859DTZ4"/>
<gene>
    <name evidence="8" type="ORF">GJQ69_02705</name>
    <name evidence="9" type="ORF">GKP14_01665</name>
</gene>
<evidence type="ECO:0000256" key="6">
    <source>
        <dbReference type="RuleBase" id="RU004168"/>
    </source>
</evidence>
<name>A0A859DTZ4_9FIRM</name>
<evidence type="ECO:0000313" key="11">
    <source>
        <dbReference type="Proteomes" id="UP000509623"/>
    </source>
</evidence>
<dbReference type="EMBL" id="CP046161">
    <property type="protein sequence ID" value="QKO29831.1"/>
    <property type="molecule type" value="Genomic_DNA"/>
</dbReference>
<evidence type="ECO:0000256" key="1">
    <source>
        <dbReference type="ARBA" id="ARBA00005614"/>
    </source>
</evidence>
<comment type="similarity">
    <text evidence="1 6">Belongs to the acylphosphatase family.</text>
</comment>
<dbReference type="PANTHER" id="PTHR47268:SF4">
    <property type="entry name" value="ACYLPHOSPHATASE"/>
    <property type="match status" value="1"/>
</dbReference>
<feature type="domain" description="Acylphosphatase-like" evidence="7">
    <location>
        <begin position="130"/>
        <end position="217"/>
    </location>
</feature>
<dbReference type="Gene3D" id="3.30.70.100">
    <property type="match status" value="1"/>
</dbReference>
<feature type="active site" evidence="5">
    <location>
        <position position="145"/>
    </location>
</feature>
<evidence type="ECO:0000256" key="5">
    <source>
        <dbReference type="PROSITE-ProRule" id="PRU00520"/>
    </source>
</evidence>
<evidence type="ECO:0000259" key="7">
    <source>
        <dbReference type="PROSITE" id="PS51160"/>
    </source>
</evidence>
<reference evidence="9" key="2">
    <citation type="journal article" date="2021" name="Appl. Environ. Microbiol.">
        <title>Adaptability of a Caproate-Producing Bacterium Contributes to Its Dominance in an Anaerobic Fermentation System.</title>
        <authorList>
            <person name="Wang H."/>
            <person name="Gu Y."/>
            <person name="Zhou W."/>
            <person name="Zhao D."/>
            <person name="Qiao Z."/>
            <person name="Zheng J."/>
            <person name="Gao J."/>
            <person name="Chen X."/>
            <person name="Ren C."/>
            <person name="Xu Y."/>
        </authorList>
    </citation>
    <scope>NUCLEOTIDE SEQUENCE</scope>
    <source>
        <strain evidence="9">JNU-WLY1368</strain>
    </source>
</reference>
<dbReference type="EMBL" id="CP046051">
    <property type="protein sequence ID" value="QKN23491.1"/>
    <property type="molecule type" value="Genomic_DNA"/>
</dbReference>
<dbReference type="EC" id="3.6.1.7" evidence="2 5"/>
<dbReference type="Proteomes" id="UP000509623">
    <property type="component" value="Chromosome"/>
</dbReference>
<reference evidence="9" key="3">
    <citation type="journal article" date="2022" name="Int. J. Syst. Evol. Microbiol.">
        <title>Caproicibacterium lactatifermentans sp. nov., isolated from pit clay used for the production of Chinese strong aroma-type liquor.</title>
        <authorList>
            <person name="Wang H."/>
            <person name="Gu Y."/>
            <person name="Zhao D."/>
            <person name="Qiao Z."/>
            <person name="Zheng J."/>
            <person name="Gao J."/>
            <person name="Ren C."/>
            <person name="Xu Y."/>
        </authorList>
    </citation>
    <scope>NUCLEOTIDE SEQUENCE</scope>
    <source>
        <strain evidence="9">JNU-WLY1368</strain>
    </source>
</reference>
<keyword evidence="11" id="KW-1185">Reference proteome</keyword>
<dbReference type="Proteomes" id="UP000501316">
    <property type="component" value="Chromosome"/>
</dbReference>
<evidence type="ECO:0000256" key="4">
    <source>
        <dbReference type="ARBA" id="ARBA00047645"/>
    </source>
</evidence>
<dbReference type="GO" id="GO:0003998">
    <property type="term" value="F:acylphosphatase activity"/>
    <property type="evidence" value="ECO:0007669"/>
    <property type="project" value="UniProtKB-EC"/>
</dbReference>
<dbReference type="PANTHER" id="PTHR47268">
    <property type="entry name" value="ACYLPHOSPHATASE"/>
    <property type="match status" value="1"/>
</dbReference>